<comment type="caution">
    <text evidence="1">The sequence shown here is derived from an EMBL/GenBank/DDBJ whole genome shotgun (WGS) entry which is preliminary data.</text>
</comment>
<dbReference type="OrthoDB" id="10000497at2759"/>
<organism evidence="1 2">
    <name type="scientific">Synaphobranchus kaupii</name>
    <name type="common">Kaup's arrowtooth eel</name>
    <dbReference type="NCBI Taxonomy" id="118154"/>
    <lineage>
        <taxon>Eukaryota</taxon>
        <taxon>Metazoa</taxon>
        <taxon>Chordata</taxon>
        <taxon>Craniata</taxon>
        <taxon>Vertebrata</taxon>
        <taxon>Euteleostomi</taxon>
        <taxon>Actinopterygii</taxon>
        <taxon>Neopterygii</taxon>
        <taxon>Teleostei</taxon>
        <taxon>Anguilliformes</taxon>
        <taxon>Synaphobranchidae</taxon>
        <taxon>Synaphobranchus</taxon>
    </lineage>
</organism>
<dbReference type="EMBL" id="JAINUF010000001">
    <property type="protein sequence ID" value="KAJ8381163.1"/>
    <property type="molecule type" value="Genomic_DNA"/>
</dbReference>
<proteinExistence type="predicted"/>
<keyword evidence="2" id="KW-1185">Reference proteome</keyword>
<evidence type="ECO:0000313" key="2">
    <source>
        <dbReference type="Proteomes" id="UP001152622"/>
    </source>
</evidence>
<gene>
    <name evidence="1" type="ORF">SKAU_G00019410</name>
</gene>
<dbReference type="AlphaFoldDB" id="A0A9Q1JCZ4"/>
<sequence>MATLWPLVRKHMQEAQEAQARVYNRGAQLREFQQGDKVLVLVPTSECKFLARWKGPYEIIEKVGEVNYRERRPVVPGRPSLPVGAGGGGGCVAAIRRQPAKW</sequence>
<protein>
    <submittedName>
        <fullName evidence="1">Uncharacterized protein</fullName>
    </submittedName>
</protein>
<reference evidence="1" key="1">
    <citation type="journal article" date="2023" name="Science">
        <title>Genome structures resolve the early diversification of teleost fishes.</title>
        <authorList>
            <person name="Parey E."/>
            <person name="Louis A."/>
            <person name="Montfort J."/>
            <person name="Bouchez O."/>
            <person name="Roques C."/>
            <person name="Iampietro C."/>
            <person name="Lluch J."/>
            <person name="Castinel A."/>
            <person name="Donnadieu C."/>
            <person name="Desvignes T."/>
            <person name="Floi Bucao C."/>
            <person name="Jouanno E."/>
            <person name="Wen M."/>
            <person name="Mejri S."/>
            <person name="Dirks R."/>
            <person name="Jansen H."/>
            <person name="Henkel C."/>
            <person name="Chen W.J."/>
            <person name="Zahm M."/>
            <person name="Cabau C."/>
            <person name="Klopp C."/>
            <person name="Thompson A.W."/>
            <person name="Robinson-Rechavi M."/>
            <person name="Braasch I."/>
            <person name="Lecointre G."/>
            <person name="Bobe J."/>
            <person name="Postlethwait J.H."/>
            <person name="Berthelot C."/>
            <person name="Roest Crollius H."/>
            <person name="Guiguen Y."/>
        </authorList>
    </citation>
    <scope>NUCLEOTIDE SEQUENCE</scope>
    <source>
        <strain evidence="1">WJC10195</strain>
    </source>
</reference>
<dbReference type="Proteomes" id="UP001152622">
    <property type="component" value="Chromosome 1"/>
</dbReference>
<evidence type="ECO:0000313" key="1">
    <source>
        <dbReference type="EMBL" id="KAJ8381163.1"/>
    </source>
</evidence>
<name>A0A9Q1JCZ4_SYNKA</name>
<accession>A0A9Q1JCZ4</accession>